<evidence type="ECO:0000313" key="3">
    <source>
        <dbReference type="Proteomes" id="UP000051813"/>
    </source>
</evidence>
<name>A0A0R2BH74_9LACO</name>
<gene>
    <name evidence="2" type="ORF">FC84_GL000415</name>
</gene>
<protein>
    <submittedName>
        <fullName evidence="2">Uncharacterized protein</fullName>
    </submittedName>
</protein>
<keyword evidence="3" id="KW-1185">Reference proteome</keyword>
<feature type="transmembrane region" description="Helical" evidence="1">
    <location>
        <begin position="36"/>
        <end position="69"/>
    </location>
</feature>
<sequence length="73" mass="7637">MDLTVVYGQSQKGIFYLLGGFKLEGKLSSENGTAKAILYGGILIMLGHILLAMPIGMGALFASIALITLGTAY</sequence>
<evidence type="ECO:0000256" key="1">
    <source>
        <dbReference type="SAM" id="Phobius"/>
    </source>
</evidence>
<keyword evidence="1" id="KW-0472">Membrane</keyword>
<dbReference type="EMBL" id="AYYK01000014">
    <property type="protein sequence ID" value="KRM78615.1"/>
    <property type="molecule type" value="Genomic_DNA"/>
</dbReference>
<dbReference type="PATRIC" id="fig|1423738.3.peg.425"/>
<reference evidence="2 3" key="1">
    <citation type="journal article" date="2015" name="Genome Announc.">
        <title>Expanding the biotechnology potential of lactobacilli through comparative genomics of 213 strains and associated genera.</title>
        <authorList>
            <person name="Sun Z."/>
            <person name="Harris H.M."/>
            <person name="McCann A."/>
            <person name="Guo C."/>
            <person name="Argimon S."/>
            <person name="Zhang W."/>
            <person name="Yang X."/>
            <person name="Jeffery I.B."/>
            <person name="Cooney J.C."/>
            <person name="Kagawa T.F."/>
            <person name="Liu W."/>
            <person name="Song Y."/>
            <person name="Salvetti E."/>
            <person name="Wrobel A."/>
            <person name="Rasinkangas P."/>
            <person name="Parkhill J."/>
            <person name="Rea M.C."/>
            <person name="O'Sullivan O."/>
            <person name="Ritari J."/>
            <person name="Douillard F.P."/>
            <person name="Paul Ross R."/>
            <person name="Yang R."/>
            <person name="Briner A.E."/>
            <person name="Felis G.E."/>
            <person name="de Vos W.M."/>
            <person name="Barrangou R."/>
            <person name="Klaenhammer T.R."/>
            <person name="Caufield P.W."/>
            <person name="Cui Y."/>
            <person name="Zhang H."/>
            <person name="O'Toole P.W."/>
        </authorList>
    </citation>
    <scope>NUCLEOTIDE SEQUENCE [LARGE SCALE GENOMIC DNA]</scope>
    <source>
        <strain evidence="2 3">DSM 20335</strain>
    </source>
</reference>
<comment type="caution">
    <text evidence="2">The sequence shown here is derived from an EMBL/GenBank/DDBJ whole genome shotgun (WGS) entry which is preliminary data.</text>
</comment>
<organism evidence="2 3">
    <name type="scientific">Lapidilactobacillus dextrinicus DSM 20335</name>
    <dbReference type="NCBI Taxonomy" id="1423738"/>
    <lineage>
        <taxon>Bacteria</taxon>
        <taxon>Bacillati</taxon>
        <taxon>Bacillota</taxon>
        <taxon>Bacilli</taxon>
        <taxon>Lactobacillales</taxon>
        <taxon>Lactobacillaceae</taxon>
        <taxon>Lapidilactobacillus</taxon>
    </lineage>
</organism>
<dbReference type="Proteomes" id="UP000051813">
    <property type="component" value="Unassembled WGS sequence"/>
</dbReference>
<evidence type="ECO:0000313" key="2">
    <source>
        <dbReference type="EMBL" id="KRM78615.1"/>
    </source>
</evidence>
<keyword evidence="1" id="KW-1133">Transmembrane helix</keyword>
<proteinExistence type="predicted"/>
<accession>A0A0R2BH74</accession>
<dbReference type="Gene3D" id="1.20.1250.20">
    <property type="entry name" value="MFS general substrate transporter like domains"/>
    <property type="match status" value="1"/>
</dbReference>
<dbReference type="AlphaFoldDB" id="A0A0R2BH74"/>
<keyword evidence="1" id="KW-0812">Transmembrane</keyword>
<dbReference type="STRING" id="1423738.FC84_GL000415"/>
<dbReference type="InterPro" id="IPR036259">
    <property type="entry name" value="MFS_trans_sf"/>
</dbReference>